<evidence type="ECO:0000256" key="12">
    <source>
        <dbReference type="ARBA" id="ARBA00023136"/>
    </source>
</evidence>
<dbReference type="RefSeq" id="XP_053081763.1">
    <property type="nucleotide sequence ID" value="XM_053225788.1"/>
</dbReference>
<dbReference type="AlphaFoldDB" id="A0A6I9ZF44"/>
<dbReference type="KEGG" id="aju:106965326"/>
<keyword evidence="8" id="KW-0391">Immunity</keyword>
<evidence type="ECO:0000313" key="23">
    <source>
        <dbReference type="RefSeq" id="XP_053081761.1"/>
    </source>
</evidence>
<dbReference type="RefSeq" id="XP_014916830.1">
    <property type="nucleotide sequence ID" value="XM_015061344.2"/>
</dbReference>
<keyword evidence="5" id="KW-0479">Metal-binding</keyword>
<dbReference type="PANTHER" id="PTHR45710">
    <property type="entry name" value="C-TYPE LECTIN DOMAIN-CONTAINING PROTEIN 180"/>
    <property type="match status" value="1"/>
</dbReference>
<dbReference type="Pfam" id="PF00059">
    <property type="entry name" value="Lectin_C"/>
    <property type="match status" value="1"/>
</dbReference>
<evidence type="ECO:0000256" key="8">
    <source>
        <dbReference type="ARBA" id="ARBA00022859"/>
    </source>
</evidence>
<dbReference type="InterPro" id="IPR050828">
    <property type="entry name" value="C-type_lectin/matrix_domain"/>
</dbReference>
<keyword evidence="10 16" id="KW-1133">Transmembrane helix</keyword>
<evidence type="ECO:0000313" key="25">
    <source>
        <dbReference type="RefSeq" id="XP_053081763.1"/>
    </source>
</evidence>
<dbReference type="InterPro" id="IPR001304">
    <property type="entry name" value="C-type_lectin-like"/>
</dbReference>
<dbReference type="SMART" id="SM00034">
    <property type="entry name" value="CLECT"/>
    <property type="match status" value="1"/>
</dbReference>
<evidence type="ECO:0000313" key="18">
    <source>
        <dbReference type="Proteomes" id="UP001652583"/>
    </source>
</evidence>
<keyword evidence="2" id="KW-1003">Cell membrane</keyword>
<dbReference type="GO" id="GO:0030246">
    <property type="term" value="F:carbohydrate binding"/>
    <property type="evidence" value="ECO:0007669"/>
    <property type="project" value="UniProtKB-KW"/>
</dbReference>
<evidence type="ECO:0000256" key="14">
    <source>
        <dbReference type="ARBA" id="ARBA00023180"/>
    </source>
</evidence>
<reference evidence="19 20" key="1">
    <citation type="submission" date="2025-04" db="UniProtKB">
        <authorList>
            <consortium name="RefSeq"/>
        </authorList>
    </citation>
    <scope>IDENTIFICATION</scope>
    <source>
        <tissue evidence="19 20">Blood</tissue>
    </source>
</reference>
<evidence type="ECO:0000256" key="10">
    <source>
        <dbReference type="ARBA" id="ARBA00022989"/>
    </source>
</evidence>
<evidence type="ECO:0000256" key="2">
    <source>
        <dbReference type="ARBA" id="ARBA00022475"/>
    </source>
</evidence>
<feature type="compositionally biased region" description="Basic and acidic residues" evidence="15">
    <location>
        <begin position="12"/>
        <end position="34"/>
    </location>
</feature>
<dbReference type="RefSeq" id="XP_014916829.1">
    <property type="nucleotide sequence ID" value="XM_015061343.2"/>
</dbReference>
<dbReference type="PANTHER" id="PTHR45710:SF20">
    <property type="entry name" value="C-TYPE LECTIN DOMAIN FAMILY 2, MEMBER M"/>
    <property type="match status" value="1"/>
</dbReference>
<dbReference type="Proteomes" id="UP001652583">
    <property type="component" value="Chromosome B4"/>
</dbReference>
<evidence type="ECO:0000313" key="22">
    <source>
        <dbReference type="RefSeq" id="XP_026929994.1"/>
    </source>
</evidence>
<dbReference type="RefSeq" id="XP_053081761.1">
    <property type="nucleotide sequence ID" value="XM_053225786.1"/>
</dbReference>
<name>A0A6I9ZF44_ACIJB</name>
<dbReference type="Gene3D" id="3.10.100.10">
    <property type="entry name" value="Mannose-Binding Protein A, subunit A"/>
    <property type="match status" value="1"/>
</dbReference>
<evidence type="ECO:0000259" key="17">
    <source>
        <dbReference type="PROSITE" id="PS50041"/>
    </source>
</evidence>
<feature type="domain" description="C-type lectin" evidence="17">
    <location>
        <begin position="114"/>
        <end position="232"/>
    </location>
</feature>
<dbReference type="PROSITE" id="PS50041">
    <property type="entry name" value="C_TYPE_LECTIN_2"/>
    <property type="match status" value="1"/>
</dbReference>
<keyword evidence="4 16" id="KW-0812">Transmembrane</keyword>
<evidence type="ECO:0000256" key="6">
    <source>
        <dbReference type="ARBA" id="ARBA00022734"/>
    </source>
</evidence>
<evidence type="ECO:0000256" key="4">
    <source>
        <dbReference type="ARBA" id="ARBA00022692"/>
    </source>
</evidence>
<dbReference type="GeneID" id="106965326"/>
<keyword evidence="12 16" id="KW-0472">Membrane</keyword>
<dbReference type="GO" id="GO:0005886">
    <property type="term" value="C:plasma membrane"/>
    <property type="evidence" value="ECO:0007669"/>
    <property type="project" value="UniProtKB-SubCell"/>
</dbReference>
<evidence type="ECO:0000256" key="16">
    <source>
        <dbReference type="SAM" id="Phobius"/>
    </source>
</evidence>
<proteinExistence type="predicted"/>
<evidence type="ECO:0000313" key="24">
    <source>
        <dbReference type="RefSeq" id="XP_053081762.1"/>
    </source>
</evidence>
<organism evidence="18 21">
    <name type="scientific">Acinonyx jubatus</name>
    <name type="common">Cheetah</name>
    <dbReference type="NCBI Taxonomy" id="32536"/>
    <lineage>
        <taxon>Eukaryota</taxon>
        <taxon>Metazoa</taxon>
        <taxon>Chordata</taxon>
        <taxon>Craniata</taxon>
        <taxon>Vertebrata</taxon>
        <taxon>Euteleostomi</taxon>
        <taxon>Mammalia</taxon>
        <taxon>Eutheria</taxon>
        <taxon>Laurasiatheria</taxon>
        <taxon>Carnivora</taxon>
        <taxon>Feliformia</taxon>
        <taxon>Felidae</taxon>
        <taxon>Felinae</taxon>
        <taxon>Acinonyx</taxon>
    </lineage>
</organism>
<keyword evidence="3" id="KW-0399">Innate immunity</keyword>
<dbReference type="CDD" id="cd03590">
    <property type="entry name" value="CLECT_DC-SIGN_like"/>
    <property type="match status" value="1"/>
</dbReference>
<evidence type="ECO:0000313" key="21">
    <source>
        <dbReference type="RefSeq" id="XP_014916830.1"/>
    </source>
</evidence>
<sequence>MTSETTYAELSFKSELKSSGTKERPPAAPKEKTSLNKSNPSFPKLLFASLLVLLLLLAISFFIAFIIFFQKYSQLLKEKKTAKELPHTELECLKENVTMEGKDWSCCPRHWKPFSSNCYFISNTMRNWTESEKNCSAMKAHLLVVNTKDEQDFIIQNVDTSPAYYIGLSDPKGKRDWQWVDQTPYNESVTFWHSSEPSNLNERCVILHLRHGPREWGWNDVPCNEHHKSLCKMTKIYL</sequence>
<gene>
    <name evidence="19 20 21 22 23 24 25" type="primary">CLEC4A</name>
</gene>
<dbReference type="RefSeq" id="XP_014916828.1">
    <property type="nucleotide sequence ID" value="XM_015061342.2"/>
</dbReference>
<keyword evidence="6" id="KW-0430">Lectin</keyword>
<keyword evidence="13" id="KW-1015">Disulfide bond</keyword>
<keyword evidence="18" id="KW-1185">Reference proteome</keyword>
<keyword evidence="11" id="KW-1064">Adaptive immunity</keyword>
<evidence type="ECO:0000256" key="7">
    <source>
        <dbReference type="ARBA" id="ARBA00022837"/>
    </source>
</evidence>
<protein>
    <submittedName>
        <fullName evidence="19 20">C-type lectin domain family 4 member A</fullName>
    </submittedName>
</protein>
<evidence type="ECO:0000256" key="1">
    <source>
        <dbReference type="ARBA" id="ARBA00004401"/>
    </source>
</evidence>
<keyword evidence="9" id="KW-0735">Signal-anchor</keyword>
<keyword evidence="7" id="KW-0106">Calcium</keyword>
<evidence type="ECO:0000313" key="20">
    <source>
        <dbReference type="RefSeq" id="XP_014916829.1"/>
    </source>
</evidence>
<evidence type="ECO:0000256" key="5">
    <source>
        <dbReference type="ARBA" id="ARBA00022723"/>
    </source>
</evidence>
<evidence type="ECO:0000256" key="3">
    <source>
        <dbReference type="ARBA" id="ARBA00022588"/>
    </source>
</evidence>
<dbReference type="GO" id="GO:0045087">
    <property type="term" value="P:innate immune response"/>
    <property type="evidence" value="ECO:0007669"/>
    <property type="project" value="UniProtKB-KW"/>
</dbReference>
<evidence type="ECO:0000256" key="9">
    <source>
        <dbReference type="ARBA" id="ARBA00022968"/>
    </source>
</evidence>
<dbReference type="InterPro" id="IPR018378">
    <property type="entry name" value="C-type_lectin_CS"/>
</dbReference>
<evidence type="ECO:0000313" key="19">
    <source>
        <dbReference type="RefSeq" id="XP_014916828.1"/>
    </source>
</evidence>
<dbReference type="CTD" id="50856"/>
<dbReference type="PROSITE" id="PS00615">
    <property type="entry name" value="C_TYPE_LECTIN_1"/>
    <property type="match status" value="1"/>
</dbReference>
<dbReference type="GO" id="GO:0046872">
    <property type="term" value="F:metal ion binding"/>
    <property type="evidence" value="ECO:0007669"/>
    <property type="project" value="UniProtKB-KW"/>
</dbReference>
<dbReference type="RefSeq" id="XP_026929994.1">
    <property type="nucleotide sequence ID" value="XM_027074193.1"/>
</dbReference>
<evidence type="ECO:0000256" key="11">
    <source>
        <dbReference type="ARBA" id="ARBA00023130"/>
    </source>
</evidence>
<dbReference type="GO" id="GO:0002250">
    <property type="term" value="P:adaptive immune response"/>
    <property type="evidence" value="ECO:0007669"/>
    <property type="project" value="UniProtKB-KW"/>
</dbReference>
<feature type="region of interest" description="Disordered" evidence="15">
    <location>
        <begin position="1"/>
        <end position="36"/>
    </location>
</feature>
<comment type="subcellular location">
    <subcellularLocation>
        <location evidence="1">Cell membrane</location>
        <topology evidence="1">Single-pass type II membrane protein</topology>
    </subcellularLocation>
</comment>
<accession>A0A6I9ZF44</accession>
<dbReference type="InterPro" id="IPR016186">
    <property type="entry name" value="C-type_lectin-like/link_sf"/>
</dbReference>
<evidence type="ECO:0000256" key="15">
    <source>
        <dbReference type="SAM" id="MobiDB-lite"/>
    </source>
</evidence>
<dbReference type="FunFam" id="3.10.100.10:FF:000024">
    <property type="entry name" value="C-type lectin domain family 4 member A"/>
    <property type="match status" value="1"/>
</dbReference>
<keyword evidence="14" id="KW-0325">Glycoprotein</keyword>
<dbReference type="SUPFAM" id="SSF56436">
    <property type="entry name" value="C-type lectin-like"/>
    <property type="match status" value="1"/>
</dbReference>
<dbReference type="RefSeq" id="XP_053081762.1">
    <property type="nucleotide sequence ID" value="XM_053225787.1"/>
</dbReference>
<feature type="transmembrane region" description="Helical" evidence="16">
    <location>
        <begin position="45"/>
        <end position="69"/>
    </location>
</feature>
<evidence type="ECO:0000256" key="13">
    <source>
        <dbReference type="ARBA" id="ARBA00023157"/>
    </source>
</evidence>
<dbReference type="InterPro" id="IPR033989">
    <property type="entry name" value="CD209-like_CTLD"/>
</dbReference>
<dbReference type="InterPro" id="IPR016187">
    <property type="entry name" value="CTDL_fold"/>
</dbReference>